<sequence length="397" mass="43854">GSTGSIGTQALEVIEKLQDKFEIIALAGGSNVELLKKQAEKFKPKYICYNQTNTSSALAPCGRWKNHLVNDSELSDLGEGFSHGKTSYQILHGEAGLNTICSDKENDIILVACSGKIGLKPTLKAIENGIDTALANKETLVMAGDIVMQKAREKGVNIIPVDSEHCAIHQCIKDIKQVEKLIITASGGPFLHKSIEEMKSATVKEALAHPRWNMGKKITVDSATMMNKGLEIIEAHHLFNMDYDDIQVVIHPQSIVHSAIEYKDGSVIAQLGLPSMHIPIQYAISYPERFEGIKSKSFSFVDAARLDFEKPDYEKFPAVELAYRAGRTGGTATACLNAANEEAVFAFLEGKIKLYQIYEITKRIFDGHEVIQNPTIDEIFAVDAEIRRKTKELILTY</sequence>
<dbReference type="InterPro" id="IPR026877">
    <property type="entry name" value="DXPR_C"/>
</dbReference>
<dbReference type="FunFam" id="3.40.50.720:FF:000045">
    <property type="entry name" value="1-deoxy-D-xylulose 5-phosphate reductoisomerase"/>
    <property type="match status" value="1"/>
</dbReference>
<reference evidence="15" key="2">
    <citation type="journal article" date="2021" name="PeerJ">
        <title>Extensive microbial diversity within the chicken gut microbiome revealed by metagenomics and culture.</title>
        <authorList>
            <person name="Gilroy R."/>
            <person name="Ravi A."/>
            <person name="Getino M."/>
            <person name="Pursley I."/>
            <person name="Horton D.L."/>
            <person name="Alikhan N.F."/>
            <person name="Baker D."/>
            <person name="Gharbi K."/>
            <person name="Hall N."/>
            <person name="Watson M."/>
            <person name="Adriaenssens E.M."/>
            <person name="Foster-Nyarko E."/>
            <person name="Jarju S."/>
            <person name="Secka A."/>
            <person name="Antonio M."/>
            <person name="Oren A."/>
            <person name="Chaudhuri R.R."/>
            <person name="La Ragione R."/>
            <person name="Hildebrand F."/>
            <person name="Pallen M.J."/>
        </authorList>
    </citation>
    <scope>NUCLEOTIDE SEQUENCE</scope>
    <source>
        <strain evidence="15">CHK152-2994</strain>
    </source>
</reference>
<accession>A0A9D1FU30</accession>
<reference evidence="15" key="1">
    <citation type="submission" date="2020-10" db="EMBL/GenBank/DDBJ databases">
        <authorList>
            <person name="Gilroy R."/>
        </authorList>
    </citation>
    <scope>NUCLEOTIDE SEQUENCE</scope>
    <source>
        <strain evidence="15">CHK152-2994</strain>
    </source>
</reference>
<evidence type="ECO:0000259" key="14">
    <source>
        <dbReference type="Pfam" id="PF13288"/>
    </source>
</evidence>
<evidence type="ECO:0000313" key="15">
    <source>
        <dbReference type="EMBL" id="HIS82077.1"/>
    </source>
</evidence>
<dbReference type="AlphaFoldDB" id="A0A9D1FU30"/>
<dbReference type="Gene3D" id="1.10.1740.10">
    <property type="match status" value="1"/>
</dbReference>
<protein>
    <recommendedName>
        <fullName evidence="5">1-deoxy-D-xylulose-5-phosphate reductoisomerase</fullName>
        <ecNumber evidence="5">1.1.1.267</ecNumber>
    </recommendedName>
</protein>
<evidence type="ECO:0000256" key="7">
    <source>
        <dbReference type="ARBA" id="ARBA00022857"/>
    </source>
</evidence>
<dbReference type="GO" id="GO:0030145">
    <property type="term" value="F:manganese ion binding"/>
    <property type="evidence" value="ECO:0007669"/>
    <property type="project" value="TreeGrafter"/>
</dbReference>
<dbReference type="Pfam" id="PF02670">
    <property type="entry name" value="DXP_reductoisom"/>
    <property type="match status" value="2"/>
</dbReference>
<dbReference type="EMBL" id="DVJO01000014">
    <property type="protein sequence ID" value="HIS82077.1"/>
    <property type="molecule type" value="Genomic_DNA"/>
</dbReference>
<dbReference type="EC" id="1.1.1.267" evidence="5"/>
<dbReference type="GO" id="GO:0051484">
    <property type="term" value="P:isopentenyl diphosphate biosynthetic process, methylerythritol 4-phosphate pathway involved in terpenoid biosynthetic process"/>
    <property type="evidence" value="ECO:0007669"/>
    <property type="project" value="TreeGrafter"/>
</dbReference>
<gene>
    <name evidence="15" type="ORF">IAD41_00490</name>
</gene>
<evidence type="ECO:0000256" key="2">
    <source>
        <dbReference type="ARBA" id="ARBA00001946"/>
    </source>
</evidence>
<keyword evidence="10" id="KW-0414">Isoprene biosynthesis</keyword>
<dbReference type="Proteomes" id="UP000824139">
    <property type="component" value="Unassembled WGS sequence"/>
</dbReference>
<feature type="domain" description="DXP reductoisomerase C-terminal" evidence="14">
    <location>
        <begin position="271"/>
        <end position="388"/>
    </location>
</feature>
<dbReference type="SUPFAM" id="SSF69055">
    <property type="entry name" value="1-deoxy-D-xylulose-5-phosphate reductoisomerase, C-terminal domain"/>
    <property type="match status" value="1"/>
</dbReference>
<dbReference type="Pfam" id="PF08436">
    <property type="entry name" value="DXP_redisom_C"/>
    <property type="match status" value="1"/>
</dbReference>
<keyword evidence="8 15" id="KW-0560">Oxidoreductase</keyword>
<comment type="catalytic activity">
    <reaction evidence="11">
        <text>2-C-methyl-D-erythritol 4-phosphate + NADP(+) = 1-deoxy-D-xylulose 5-phosphate + NADPH + H(+)</text>
        <dbReference type="Rhea" id="RHEA:13717"/>
        <dbReference type="ChEBI" id="CHEBI:15378"/>
        <dbReference type="ChEBI" id="CHEBI:57783"/>
        <dbReference type="ChEBI" id="CHEBI:57792"/>
        <dbReference type="ChEBI" id="CHEBI:58262"/>
        <dbReference type="ChEBI" id="CHEBI:58349"/>
        <dbReference type="EC" id="1.1.1.267"/>
    </reaction>
    <physiologicalReaction direction="right-to-left" evidence="11">
        <dbReference type="Rhea" id="RHEA:13719"/>
    </physiologicalReaction>
</comment>
<feature type="domain" description="1-deoxy-D-xylulose 5-phosphate reductoisomerase C-terminal" evidence="13">
    <location>
        <begin position="158"/>
        <end position="239"/>
    </location>
</feature>
<dbReference type="SUPFAM" id="SSF51735">
    <property type="entry name" value="NAD(P)-binding Rossmann-fold domains"/>
    <property type="match status" value="1"/>
</dbReference>
<feature type="domain" description="1-deoxy-D-xylulose 5-phosphate reductoisomerase N-terminal" evidence="12">
    <location>
        <begin position="1"/>
        <end position="58"/>
    </location>
</feature>
<dbReference type="NCBIfam" id="TIGR00243">
    <property type="entry name" value="Dxr"/>
    <property type="match status" value="1"/>
</dbReference>
<dbReference type="InterPro" id="IPR013644">
    <property type="entry name" value="DXP_reductoisomerase_C"/>
</dbReference>
<evidence type="ECO:0000313" key="16">
    <source>
        <dbReference type="Proteomes" id="UP000824139"/>
    </source>
</evidence>
<dbReference type="SUPFAM" id="SSF55347">
    <property type="entry name" value="Glyceraldehyde-3-phosphate dehydrogenase-like, C-terminal domain"/>
    <property type="match status" value="1"/>
</dbReference>
<comment type="cofactor">
    <cofactor evidence="1">
        <name>Mn(2+)</name>
        <dbReference type="ChEBI" id="CHEBI:29035"/>
    </cofactor>
</comment>
<evidence type="ECO:0000259" key="12">
    <source>
        <dbReference type="Pfam" id="PF02670"/>
    </source>
</evidence>
<dbReference type="HAMAP" id="MF_00183">
    <property type="entry name" value="DXP_reductoisom"/>
    <property type="match status" value="1"/>
</dbReference>
<comment type="pathway">
    <text evidence="3">Isoprenoid biosynthesis; isopentenyl diphosphate biosynthesis via DXP pathway; isopentenyl diphosphate from 1-deoxy-D-xylulose 5-phosphate: step 1/6.</text>
</comment>
<evidence type="ECO:0000256" key="11">
    <source>
        <dbReference type="ARBA" id="ARBA00048543"/>
    </source>
</evidence>
<feature type="non-terminal residue" evidence="15">
    <location>
        <position position="1"/>
    </location>
</feature>
<proteinExistence type="inferred from homology"/>
<dbReference type="PIRSF" id="PIRSF006205">
    <property type="entry name" value="Dxp_reductismrs"/>
    <property type="match status" value="1"/>
</dbReference>
<dbReference type="PANTHER" id="PTHR30525:SF0">
    <property type="entry name" value="1-DEOXY-D-XYLULOSE 5-PHOSPHATE REDUCTOISOMERASE, CHLOROPLASTIC"/>
    <property type="match status" value="1"/>
</dbReference>
<evidence type="ECO:0000256" key="4">
    <source>
        <dbReference type="ARBA" id="ARBA00006825"/>
    </source>
</evidence>
<comment type="caution">
    <text evidence="15">The sequence shown here is derived from an EMBL/GenBank/DDBJ whole genome shotgun (WGS) entry which is preliminary data.</text>
</comment>
<comment type="similarity">
    <text evidence="4">Belongs to the DXR family.</text>
</comment>
<evidence type="ECO:0000256" key="10">
    <source>
        <dbReference type="ARBA" id="ARBA00023229"/>
    </source>
</evidence>
<evidence type="ECO:0000256" key="6">
    <source>
        <dbReference type="ARBA" id="ARBA00022723"/>
    </source>
</evidence>
<feature type="domain" description="1-deoxy-D-xylulose 5-phosphate reductoisomerase N-terminal" evidence="12">
    <location>
        <begin position="70"/>
        <end position="144"/>
    </location>
</feature>
<dbReference type="InterPro" id="IPR036169">
    <property type="entry name" value="DXPR_C_sf"/>
</dbReference>
<comment type="cofactor">
    <cofactor evidence="2">
        <name>Mg(2+)</name>
        <dbReference type="ChEBI" id="CHEBI:18420"/>
    </cofactor>
</comment>
<name>A0A9D1FU30_9BACT</name>
<dbReference type="Pfam" id="PF13288">
    <property type="entry name" value="DXPR_C"/>
    <property type="match status" value="1"/>
</dbReference>
<dbReference type="GO" id="GO:0030604">
    <property type="term" value="F:1-deoxy-D-xylulose-5-phosphate reductoisomerase activity"/>
    <property type="evidence" value="ECO:0007669"/>
    <property type="project" value="UniProtKB-EC"/>
</dbReference>
<dbReference type="InterPro" id="IPR003821">
    <property type="entry name" value="DXP_reductoisomerase"/>
</dbReference>
<dbReference type="PANTHER" id="PTHR30525">
    <property type="entry name" value="1-DEOXY-D-XYLULOSE 5-PHOSPHATE REDUCTOISOMERASE"/>
    <property type="match status" value="1"/>
</dbReference>
<dbReference type="InterPro" id="IPR013512">
    <property type="entry name" value="DXP_reductoisomerase_N"/>
</dbReference>
<keyword evidence="7" id="KW-0521">NADP</keyword>
<evidence type="ECO:0000256" key="3">
    <source>
        <dbReference type="ARBA" id="ARBA00005094"/>
    </source>
</evidence>
<keyword evidence="9" id="KW-0464">Manganese</keyword>
<keyword evidence="6" id="KW-0479">Metal-binding</keyword>
<dbReference type="Gene3D" id="3.40.50.720">
    <property type="entry name" value="NAD(P)-binding Rossmann-like Domain"/>
    <property type="match status" value="1"/>
</dbReference>
<dbReference type="InterPro" id="IPR036291">
    <property type="entry name" value="NAD(P)-bd_dom_sf"/>
</dbReference>
<evidence type="ECO:0000256" key="5">
    <source>
        <dbReference type="ARBA" id="ARBA00012366"/>
    </source>
</evidence>
<evidence type="ECO:0000259" key="13">
    <source>
        <dbReference type="Pfam" id="PF08436"/>
    </source>
</evidence>
<evidence type="ECO:0000256" key="1">
    <source>
        <dbReference type="ARBA" id="ARBA00001936"/>
    </source>
</evidence>
<evidence type="ECO:0000256" key="9">
    <source>
        <dbReference type="ARBA" id="ARBA00023211"/>
    </source>
</evidence>
<organism evidence="15 16">
    <name type="scientific">Candidatus Scatenecus faecavium</name>
    <dbReference type="NCBI Taxonomy" id="2840915"/>
    <lineage>
        <taxon>Bacteria</taxon>
        <taxon>Candidatus Scatenecus</taxon>
    </lineage>
</organism>
<evidence type="ECO:0000256" key="8">
    <source>
        <dbReference type="ARBA" id="ARBA00023002"/>
    </source>
</evidence>
<dbReference type="GO" id="GO:0070402">
    <property type="term" value="F:NADPH binding"/>
    <property type="evidence" value="ECO:0007669"/>
    <property type="project" value="InterPro"/>
</dbReference>